<dbReference type="SUPFAM" id="SSF53756">
    <property type="entry name" value="UDP-Glycosyltransferase/glycogen phosphorylase"/>
    <property type="match status" value="1"/>
</dbReference>
<dbReference type="GO" id="GO:0009103">
    <property type="term" value="P:lipopolysaccharide biosynthetic process"/>
    <property type="evidence" value="ECO:0007669"/>
    <property type="project" value="TreeGrafter"/>
</dbReference>
<keyword evidence="1 3" id="KW-0808">Transferase</keyword>
<evidence type="ECO:0000259" key="2">
    <source>
        <dbReference type="Pfam" id="PF00534"/>
    </source>
</evidence>
<dbReference type="FunFam" id="3.40.50.2000:FF:000119">
    <property type="entry name" value="Glycosyl transferase group 1"/>
    <property type="match status" value="1"/>
</dbReference>
<name>A0A3M6Q6W3_9BURK</name>
<sequence length="439" mass="48241">MAKPPPPPRPLPRMGIDLILAAEALNPPLTGIGRYSLELARRLERHAAIDRVRYFAYGQWYASPVARLLGQAGADDNGPSTQAAHAPAAQRDLMPPWLAQLRRRLALSPLAVRAYHHAMPYLSAWRLRGNSQALFHAPNFFVPTRFAGRTIATVHDLSHLRHPQFHTQARVQYMNMALAPSLRHSDHVIVISEATRQEFLHFFPWYPAERVSAILLAADSAFAPHSPADVQRALARLQAQPCPLATASAVPTPLKPQGYALYVGTLEPRKNLARLLQAYERLPVPLRREYPLVIAGAKGWDCDALLQTMARAHHAGWLHYYDFVPQALLPPLYAGAALFVYPSLYEGFGLPVAEAMASGTPVVTSALSSMPEVAAGAARLVDPHDSEAIASAIAQALQDRAWRDSARALGLQRAAQLTWERTSAATIALYQQVMAAPKR</sequence>
<dbReference type="Gene3D" id="3.40.50.2000">
    <property type="entry name" value="Glycogen Phosphorylase B"/>
    <property type="match status" value="2"/>
</dbReference>
<dbReference type="InterPro" id="IPR001296">
    <property type="entry name" value="Glyco_trans_1"/>
</dbReference>
<evidence type="ECO:0000313" key="4">
    <source>
        <dbReference type="Proteomes" id="UP000267521"/>
    </source>
</evidence>
<reference evidence="3 4" key="1">
    <citation type="submission" date="2018-10" db="EMBL/GenBank/DDBJ databases">
        <title>Comamonadaceae CDC group NO-1 genome sequencing and assembly.</title>
        <authorList>
            <person name="Bernier A.-M."/>
            <person name="Bernard K."/>
        </authorList>
    </citation>
    <scope>NUCLEOTIDE SEQUENCE [LARGE SCALE GENOMIC DNA]</scope>
    <source>
        <strain evidence="3 4">NML970147</strain>
    </source>
</reference>
<dbReference type="GO" id="GO:0016757">
    <property type="term" value="F:glycosyltransferase activity"/>
    <property type="evidence" value="ECO:0007669"/>
    <property type="project" value="InterPro"/>
</dbReference>
<dbReference type="Pfam" id="PF00534">
    <property type="entry name" value="Glycos_transf_1"/>
    <property type="match status" value="1"/>
</dbReference>
<accession>A0A3M6Q6W3</accession>
<dbReference type="AlphaFoldDB" id="A0A3M6Q6W3"/>
<feature type="domain" description="Glycosyl transferase family 1" evidence="2">
    <location>
        <begin position="257"/>
        <end position="403"/>
    </location>
</feature>
<gene>
    <name evidence="3" type="ORF">EBQ26_06010</name>
</gene>
<dbReference type="Proteomes" id="UP000267521">
    <property type="component" value="Unassembled WGS sequence"/>
</dbReference>
<dbReference type="EMBL" id="RDQM01000006">
    <property type="protein sequence ID" value="RMW98859.1"/>
    <property type="molecule type" value="Genomic_DNA"/>
</dbReference>
<protein>
    <submittedName>
        <fullName evidence="3">Glycosyltransferase family 1 protein</fullName>
    </submittedName>
</protein>
<organism evidence="3 4">
    <name type="scientific">Allofranklinella schreckenbergeri</name>
    <dbReference type="NCBI Taxonomy" id="1076744"/>
    <lineage>
        <taxon>Bacteria</taxon>
        <taxon>Pseudomonadati</taxon>
        <taxon>Pseudomonadota</taxon>
        <taxon>Betaproteobacteria</taxon>
        <taxon>Burkholderiales</taxon>
        <taxon>Comamonadaceae</taxon>
        <taxon>Allofranklinella</taxon>
    </lineage>
</organism>
<proteinExistence type="predicted"/>
<dbReference type="PANTHER" id="PTHR46401:SF2">
    <property type="entry name" value="GLYCOSYLTRANSFERASE WBBK-RELATED"/>
    <property type="match status" value="1"/>
</dbReference>
<evidence type="ECO:0000313" key="3">
    <source>
        <dbReference type="EMBL" id="RMW98859.1"/>
    </source>
</evidence>
<comment type="caution">
    <text evidence="3">The sequence shown here is derived from an EMBL/GenBank/DDBJ whole genome shotgun (WGS) entry which is preliminary data.</text>
</comment>
<dbReference type="PANTHER" id="PTHR46401">
    <property type="entry name" value="GLYCOSYLTRANSFERASE WBBK-RELATED"/>
    <property type="match status" value="1"/>
</dbReference>
<dbReference type="CDD" id="cd03809">
    <property type="entry name" value="GT4_MtfB-like"/>
    <property type="match status" value="1"/>
</dbReference>
<evidence type="ECO:0000256" key="1">
    <source>
        <dbReference type="ARBA" id="ARBA00022679"/>
    </source>
</evidence>